<dbReference type="PROSITE" id="PS51257">
    <property type="entry name" value="PROKAR_LIPOPROTEIN"/>
    <property type="match status" value="1"/>
</dbReference>
<evidence type="ECO:0000256" key="1">
    <source>
        <dbReference type="SAM" id="SignalP"/>
    </source>
</evidence>
<evidence type="ECO:0008006" key="4">
    <source>
        <dbReference type="Google" id="ProtNLM"/>
    </source>
</evidence>
<gene>
    <name evidence="2" type="ORF">VST7929_01017</name>
</gene>
<organism evidence="2 3">
    <name type="scientific">Vibrio stylophorae</name>
    <dbReference type="NCBI Taxonomy" id="659351"/>
    <lineage>
        <taxon>Bacteria</taxon>
        <taxon>Pseudomonadati</taxon>
        <taxon>Pseudomonadota</taxon>
        <taxon>Gammaproteobacteria</taxon>
        <taxon>Vibrionales</taxon>
        <taxon>Vibrionaceae</taxon>
        <taxon>Vibrio</taxon>
    </lineage>
</organism>
<evidence type="ECO:0000313" key="3">
    <source>
        <dbReference type="Proteomes" id="UP000838672"/>
    </source>
</evidence>
<keyword evidence="3" id="KW-1185">Reference proteome</keyword>
<sequence>MRHFIKLVFISVLSISLTACSILNSTDELSQYNEYIATGELNNAAKYATQLADFHPSQSGSAAQVSDLLWGLQAGATLQKVGQYRDSTAVLDASERLMRQLDTESWLSEGTNTAAAIAVNDSVLPYHHAHYEGVLVNTMKAWNYLALGDKAKARIELNRAYTRESRAVHYFQEQIAKQKAELKESGFGSSVEQTVTSENMQYALKDAGMMTKRWQPYQGYTNPFVSYSQALFYLLYGQDRSDFKRAVKALERVYGMTGSSAVAADLALAKQMQKHPQQAVKNKIWVIFENGQSLVKEEKRVDLPLFLLGGDISYAGAALPRLHSRGIAYPYLEVEGQKTDILSDMDRIIAAEYDQSFPLILTREVVRLIAKTAGQTLLAQKNEWFEGAGAIYSAATTGADTRSFTALPSQFQVTRIDKTNDQITLNIGDYHLPISLDPQYNRHIIWVSAATKKVKPHVSVINL</sequence>
<reference evidence="2" key="1">
    <citation type="submission" date="2021-11" db="EMBL/GenBank/DDBJ databases">
        <authorList>
            <person name="Rodrigo-Torres L."/>
            <person name="Arahal R. D."/>
            <person name="Lucena T."/>
        </authorList>
    </citation>
    <scope>NUCLEOTIDE SEQUENCE</scope>
    <source>
        <strain evidence="2">CECT 7929</strain>
    </source>
</reference>
<feature type="chain" id="PRO_5047002741" description="Lipoprotein" evidence="1">
    <location>
        <begin position="22"/>
        <end position="463"/>
    </location>
</feature>
<proteinExistence type="predicted"/>
<protein>
    <recommendedName>
        <fullName evidence="4">Lipoprotein</fullName>
    </recommendedName>
</protein>
<keyword evidence="1" id="KW-0732">Signal</keyword>
<dbReference type="EMBL" id="CAKLDI010000001">
    <property type="protein sequence ID" value="CAH0533156.1"/>
    <property type="molecule type" value="Genomic_DNA"/>
</dbReference>
<evidence type="ECO:0000313" key="2">
    <source>
        <dbReference type="EMBL" id="CAH0533156.1"/>
    </source>
</evidence>
<dbReference type="Proteomes" id="UP000838672">
    <property type="component" value="Unassembled WGS sequence"/>
</dbReference>
<feature type="signal peptide" evidence="1">
    <location>
        <begin position="1"/>
        <end position="21"/>
    </location>
</feature>
<comment type="caution">
    <text evidence="2">The sequence shown here is derived from an EMBL/GenBank/DDBJ whole genome shotgun (WGS) entry which is preliminary data.</text>
</comment>
<dbReference type="RefSeq" id="WP_237465420.1">
    <property type="nucleotide sequence ID" value="NZ_CAKLDI010000001.1"/>
</dbReference>
<name>A0ABM8ZS76_9VIBR</name>
<accession>A0ABM8ZS76</accession>